<proteinExistence type="predicted"/>
<accession>A0ABM8VZF1</accession>
<feature type="region of interest" description="Disordered" evidence="1">
    <location>
        <begin position="1"/>
        <end position="21"/>
    </location>
</feature>
<organism evidence="2 3">
    <name type="scientific">Gigaspora margarita</name>
    <dbReference type="NCBI Taxonomy" id="4874"/>
    <lineage>
        <taxon>Eukaryota</taxon>
        <taxon>Fungi</taxon>
        <taxon>Fungi incertae sedis</taxon>
        <taxon>Mucoromycota</taxon>
        <taxon>Glomeromycotina</taxon>
        <taxon>Glomeromycetes</taxon>
        <taxon>Diversisporales</taxon>
        <taxon>Gigasporaceae</taxon>
        <taxon>Gigaspora</taxon>
    </lineage>
</organism>
<keyword evidence="3" id="KW-1185">Reference proteome</keyword>
<gene>
    <name evidence="2" type="ORF">GMARGA_LOCUS1462</name>
</gene>
<name>A0ABM8VZF1_GIGMA</name>
<reference evidence="2 3" key="1">
    <citation type="submission" date="2021-06" db="EMBL/GenBank/DDBJ databases">
        <authorList>
            <person name="Kallberg Y."/>
            <person name="Tangrot J."/>
            <person name="Rosling A."/>
        </authorList>
    </citation>
    <scope>NUCLEOTIDE SEQUENCE [LARGE SCALE GENOMIC DNA]</scope>
    <source>
        <strain evidence="2 3">120-4 pot B 10/14</strain>
    </source>
</reference>
<dbReference type="Proteomes" id="UP000789901">
    <property type="component" value="Unassembled WGS sequence"/>
</dbReference>
<comment type="caution">
    <text evidence="2">The sequence shown here is derived from an EMBL/GenBank/DDBJ whole genome shotgun (WGS) entry which is preliminary data.</text>
</comment>
<dbReference type="EMBL" id="CAJVQB010000381">
    <property type="protein sequence ID" value="CAG8485623.1"/>
    <property type="molecule type" value="Genomic_DNA"/>
</dbReference>
<evidence type="ECO:0000313" key="3">
    <source>
        <dbReference type="Proteomes" id="UP000789901"/>
    </source>
</evidence>
<protein>
    <submittedName>
        <fullName evidence="2">7490_t:CDS:1</fullName>
    </submittedName>
</protein>
<evidence type="ECO:0000313" key="2">
    <source>
        <dbReference type="EMBL" id="CAG8485623.1"/>
    </source>
</evidence>
<feature type="compositionally biased region" description="Basic and acidic residues" evidence="1">
    <location>
        <begin position="1"/>
        <end position="10"/>
    </location>
</feature>
<evidence type="ECO:0000256" key="1">
    <source>
        <dbReference type="SAM" id="MobiDB-lite"/>
    </source>
</evidence>
<sequence length="43" mass="4677">MFADVNDSHKASGRSLNKNKGLGIVGSNFVLWEVRSELDNSAL</sequence>